<reference evidence="1" key="2">
    <citation type="submission" date="2020-09" db="EMBL/GenBank/DDBJ databases">
        <authorList>
            <person name="Sun Q."/>
            <person name="Zhou Y."/>
        </authorList>
    </citation>
    <scope>NUCLEOTIDE SEQUENCE</scope>
    <source>
        <strain evidence="1">CGMCC 1.15519</strain>
    </source>
</reference>
<dbReference type="Proteomes" id="UP000635071">
    <property type="component" value="Unassembled WGS sequence"/>
</dbReference>
<gene>
    <name evidence="1" type="ORF">GCM10011529_17250</name>
</gene>
<dbReference type="InterPro" id="IPR034660">
    <property type="entry name" value="DinB/YfiT-like"/>
</dbReference>
<protein>
    <recommendedName>
        <fullName evidence="3">DUF1993 domain-containing protein</fullName>
    </recommendedName>
</protein>
<dbReference type="InterPro" id="IPR018531">
    <property type="entry name" value="DUF1993"/>
</dbReference>
<dbReference type="PANTHER" id="PTHR36922:SF1">
    <property type="entry name" value="DUF1993 DOMAIN-CONTAINING PROTEIN"/>
    <property type="match status" value="1"/>
</dbReference>
<dbReference type="Gene3D" id="1.20.120.450">
    <property type="entry name" value="dinb family like domain"/>
    <property type="match status" value="1"/>
</dbReference>
<organism evidence="1 2">
    <name type="scientific">Sandarakinorhabdus glacialis</name>
    <dbReference type="NCBI Taxonomy" id="1614636"/>
    <lineage>
        <taxon>Bacteria</taxon>
        <taxon>Pseudomonadati</taxon>
        <taxon>Pseudomonadota</taxon>
        <taxon>Alphaproteobacteria</taxon>
        <taxon>Sphingomonadales</taxon>
        <taxon>Sphingosinicellaceae</taxon>
        <taxon>Sandarakinorhabdus</taxon>
    </lineage>
</organism>
<dbReference type="Pfam" id="PF09351">
    <property type="entry name" value="DUF1993"/>
    <property type="match status" value="1"/>
</dbReference>
<evidence type="ECO:0000313" key="1">
    <source>
        <dbReference type="EMBL" id="GGE11490.1"/>
    </source>
</evidence>
<comment type="caution">
    <text evidence="1">The sequence shown here is derived from an EMBL/GenBank/DDBJ whole genome shotgun (WGS) entry which is preliminary data.</text>
</comment>
<evidence type="ECO:0008006" key="3">
    <source>
        <dbReference type="Google" id="ProtNLM"/>
    </source>
</evidence>
<sequence length="172" mass="18406">MTFSIHAASAPVFINALTNMRAWLDKAAAAKPEGVLTEARLAPDMLPLTAQFQMASDSAKNAMARLAGIEAPAMPDTETSFAELRDRCDRTIAFVRSVDAAALTGAAEREVVLKFPNGTGYRFDGAAYLTEFALPNFFFHAVTAYAILRAAGVDLGKPDFLQHLGRPEAIAG</sequence>
<dbReference type="AlphaFoldDB" id="A0A916ZSB4"/>
<proteinExistence type="predicted"/>
<name>A0A916ZSB4_9SPHN</name>
<dbReference type="RefSeq" id="WP_188762541.1">
    <property type="nucleotide sequence ID" value="NZ_BMJM01000005.1"/>
</dbReference>
<keyword evidence="2" id="KW-1185">Reference proteome</keyword>
<reference evidence="1" key="1">
    <citation type="journal article" date="2014" name="Int. J. Syst. Evol. Microbiol.">
        <title>Complete genome sequence of Corynebacterium casei LMG S-19264T (=DSM 44701T), isolated from a smear-ripened cheese.</title>
        <authorList>
            <consortium name="US DOE Joint Genome Institute (JGI-PGF)"/>
            <person name="Walter F."/>
            <person name="Albersmeier A."/>
            <person name="Kalinowski J."/>
            <person name="Ruckert C."/>
        </authorList>
    </citation>
    <scope>NUCLEOTIDE SEQUENCE</scope>
    <source>
        <strain evidence="1">CGMCC 1.15519</strain>
    </source>
</reference>
<dbReference type="PANTHER" id="PTHR36922">
    <property type="entry name" value="BLL2446 PROTEIN"/>
    <property type="match status" value="1"/>
</dbReference>
<dbReference type="SUPFAM" id="SSF109854">
    <property type="entry name" value="DinB/YfiT-like putative metalloenzymes"/>
    <property type="match status" value="1"/>
</dbReference>
<accession>A0A916ZSB4</accession>
<evidence type="ECO:0000313" key="2">
    <source>
        <dbReference type="Proteomes" id="UP000635071"/>
    </source>
</evidence>
<dbReference type="EMBL" id="BMJM01000005">
    <property type="protein sequence ID" value="GGE11490.1"/>
    <property type="molecule type" value="Genomic_DNA"/>
</dbReference>